<organism evidence="3 4">
    <name type="scientific">Nocardia cyriacigeorgica</name>
    <dbReference type="NCBI Taxonomy" id="135487"/>
    <lineage>
        <taxon>Bacteria</taxon>
        <taxon>Bacillati</taxon>
        <taxon>Actinomycetota</taxon>
        <taxon>Actinomycetes</taxon>
        <taxon>Mycobacteriales</taxon>
        <taxon>Nocardiaceae</taxon>
        <taxon>Nocardia</taxon>
    </lineage>
</organism>
<name>A0A6P1D668_9NOCA</name>
<evidence type="ECO:0000313" key="4">
    <source>
        <dbReference type="Proteomes" id="UP000468928"/>
    </source>
</evidence>
<dbReference type="InterPro" id="IPR036761">
    <property type="entry name" value="TTHA0802/YceI-like_sf"/>
</dbReference>
<reference evidence="3 4" key="1">
    <citation type="submission" date="2020-01" db="EMBL/GenBank/DDBJ databases">
        <title>Genetics and antimicrobial susceptibilities of Nocardia species isolated from the soil; a comparison with species isolated from humans.</title>
        <authorList>
            <person name="Carrasco G."/>
            <person name="Monzon S."/>
            <person name="Sansegundo M."/>
            <person name="Garcia E."/>
            <person name="Garrido N."/>
            <person name="Medina M.J."/>
            <person name="Villalon P."/>
            <person name="Ramirez-Arocha A.C."/>
            <person name="Jimenez P."/>
            <person name="Cuesta I."/>
            <person name="Valdezate S."/>
        </authorList>
    </citation>
    <scope>NUCLEOTIDE SEQUENCE [LARGE SCALE GENOMIC DNA]</scope>
    <source>
        <strain evidence="3 4">CNM20110639</strain>
    </source>
</reference>
<protein>
    <submittedName>
        <fullName evidence="3">YceI family protein</fullName>
    </submittedName>
</protein>
<dbReference type="Pfam" id="PF04264">
    <property type="entry name" value="YceI"/>
    <property type="match status" value="1"/>
</dbReference>
<dbReference type="PANTHER" id="PTHR34406">
    <property type="entry name" value="PROTEIN YCEI"/>
    <property type="match status" value="1"/>
</dbReference>
<dbReference type="EMBL" id="JAAGUZ010000025">
    <property type="protein sequence ID" value="NEW45059.1"/>
    <property type="molecule type" value="Genomic_DNA"/>
</dbReference>
<dbReference type="AlphaFoldDB" id="A0A6P1D668"/>
<evidence type="ECO:0000259" key="2">
    <source>
        <dbReference type="SMART" id="SM00867"/>
    </source>
</evidence>
<comment type="caution">
    <text evidence="3">The sequence shown here is derived from an EMBL/GenBank/DDBJ whole genome shotgun (WGS) entry which is preliminary data.</text>
</comment>
<dbReference type="InterPro" id="IPR007372">
    <property type="entry name" value="Lipid/polyisoprenoid-bd_YceI"/>
</dbReference>
<evidence type="ECO:0000313" key="3">
    <source>
        <dbReference type="EMBL" id="NEW45059.1"/>
    </source>
</evidence>
<proteinExistence type="inferred from homology"/>
<gene>
    <name evidence="3" type="ORF">GV789_11410</name>
</gene>
<dbReference type="Proteomes" id="UP000468928">
    <property type="component" value="Unassembled WGS sequence"/>
</dbReference>
<sequence>MERTTMDSTPATMSILGYPAGTWKADPGRSTITFSTRFLTVSVVRGRFTGFDATLITAADRGGPAATATIDTASLDTGNDKRDHHLRSADYLDVERFPTITFRSTGARLADNGWVIDGELTLLGVTRPVPIDVELTESGPNPSGEQRAAFSATALIDRRDFGLHVPMDGGGAAVGRKVTISLYIDTVLQRDI</sequence>
<dbReference type="SMART" id="SM00867">
    <property type="entry name" value="YceI"/>
    <property type="match status" value="1"/>
</dbReference>
<comment type="similarity">
    <text evidence="1">Belongs to the UPF0312 family.</text>
</comment>
<evidence type="ECO:0000256" key="1">
    <source>
        <dbReference type="ARBA" id="ARBA00008812"/>
    </source>
</evidence>
<dbReference type="Gene3D" id="2.40.128.110">
    <property type="entry name" value="Lipid/polyisoprenoid-binding, YceI-like"/>
    <property type="match status" value="1"/>
</dbReference>
<dbReference type="PANTHER" id="PTHR34406:SF1">
    <property type="entry name" value="PROTEIN YCEI"/>
    <property type="match status" value="1"/>
</dbReference>
<accession>A0A6P1D668</accession>
<feature type="domain" description="Lipid/polyisoprenoid-binding YceI-like" evidence="2">
    <location>
        <begin position="22"/>
        <end position="187"/>
    </location>
</feature>
<dbReference type="SUPFAM" id="SSF101874">
    <property type="entry name" value="YceI-like"/>
    <property type="match status" value="1"/>
</dbReference>